<feature type="transmembrane region" description="Helical" evidence="1">
    <location>
        <begin position="7"/>
        <end position="31"/>
    </location>
</feature>
<keyword evidence="1" id="KW-0472">Membrane</keyword>
<evidence type="ECO:0000313" key="3">
    <source>
        <dbReference type="Proteomes" id="UP000294480"/>
    </source>
</evidence>
<keyword evidence="3" id="KW-1185">Reference proteome</keyword>
<sequence>MDYKYFIIDAIVTLAIVFFANTNVLTGMFALTRVLEILVVVMVSIAGLVYIGYRINDVYKSKTKASNEEVAAKAITCPLINDELKKSSEPMTLKALENLVKQCEKSQSPQQ</sequence>
<dbReference type="Proteomes" id="UP000294480">
    <property type="component" value="Unassembled WGS sequence"/>
</dbReference>
<evidence type="ECO:0000313" key="2">
    <source>
        <dbReference type="EMBL" id="TDR28958.1"/>
    </source>
</evidence>
<keyword evidence="1" id="KW-1133">Transmembrane helix</keyword>
<organism evidence="2 3">
    <name type="scientific">Hydromonas duriensis</name>
    <dbReference type="NCBI Taxonomy" id="1527608"/>
    <lineage>
        <taxon>Bacteria</taxon>
        <taxon>Pseudomonadati</taxon>
        <taxon>Pseudomonadota</taxon>
        <taxon>Betaproteobacteria</taxon>
        <taxon>Burkholderiales</taxon>
        <taxon>Burkholderiaceae</taxon>
        <taxon>Hydromonas</taxon>
    </lineage>
</organism>
<dbReference type="RefSeq" id="WP_133621451.1">
    <property type="nucleotide sequence ID" value="NZ_SNZE01000030.1"/>
</dbReference>
<comment type="caution">
    <text evidence="2">The sequence shown here is derived from an EMBL/GenBank/DDBJ whole genome shotgun (WGS) entry which is preliminary data.</text>
</comment>
<name>A0A4R6Y6W4_9BURK</name>
<evidence type="ECO:0000256" key="1">
    <source>
        <dbReference type="SAM" id="Phobius"/>
    </source>
</evidence>
<dbReference type="EMBL" id="SNZE01000030">
    <property type="protein sequence ID" value="TDR28958.1"/>
    <property type="molecule type" value="Genomic_DNA"/>
</dbReference>
<feature type="transmembrane region" description="Helical" evidence="1">
    <location>
        <begin position="37"/>
        <end position="55"/>
    </location>
</feature>
<accession>A0A4R6Y6W4</accession>
<gene>
    <name evidence="2" type="ORF">DFR44_13027</name>
</gene>
<keyword evidence="1" id="KW-0812">Transmembrane</keyword>
<reference evidence="2 3" key="1">
    <citation type="submission" date="2019-03" db="EMBL/GenBank/DDBJ databases">
        <title>Genomic Encyclopedia of Type Strains, Phase IV (KMG-IV): sequencing the most valuable type-strain genomes for metagenomic binning, comparative biology and taxonomic classification.</title>
        <authorList>
            <person name="Goeker M."/>
        </authorList>
    </citation>
    <scope>NUCLEOTIDE SEQUENCE [LARGE SCALE GENOMIC DNA]</scope>
    <source>
        <strain evidence="2 3">DSM 102852</strain>
    </source>
</reference>
<proteinExistence type="predicted"/>
<dbReference type="AlphaFoldDB" id="A0A4R6Y6W4"/>
<protein>
    <submittedName>
        <fullName evidence="2">Uncharacterized protein</fullName>
    </submittedName>
</protein>